<comment type="caution">
    <text evidence="2">The sequence shown here is derived from an EMBL/GenBank/DDBJ whole genome shotgun (WGS) entry which is preliminary data.</text>
</comment>
<proteinExistence type="predicted"/>
<gene>
    <name evidence="3" type="ORF">RCL2_000218400</name>
    <name evidence="2" type="ORF">RclHR1_01410007</name>
</gene>
<name>A0A2Z6QRG4_9GLOM</name>
<accession>A0A2Z6QRG4</accession>
<evidence type="ECO:0000256" key="1">
    <source>
        <dbReference type="SAM" id="MobiDB-lite"/>
    </source>
</evidence>
<evidence type="ECO:0000313" key="3">
    <source>
        <dbReference type="EMBL" id="GES74716.1"/>
    </source>
</evidence>
<reference evidence="3" key="2">
    <citation type="submission" date="2019-10" db="EMBL/GenBank/DDBJ databases">
        <title>Conservation and host-specific expression of non-tandemly repeated heterogenous ribosome RNA gene in arbuscular mycorrhizal fungi.</title>
        <authorList>
            <person name="Maeda T."/>
            <person name="Kobayashi Y."/>
            <person name="Nakagawa T."/>
            <person name="Ezawa T."/>
            <person name="Yamaguchi K."/>
            <person name="Bino T."/>
            <person name="Nishimoto Y."/>
            <person name="Shigenobu S."/>
            <person name="Kawaguchi M."/>
        </authorList>
    </citation>
    <scope>NUCLEOTIDE SEQUENCE</scope>
    <source>
        <strain evidence="3">HR1</strain>
    </source>
</reference>
<dbReference type="Proteomes" id="UP000247702">
    <property type="component" value="Unassembled WGS sequence"/>
</dbReference>
<protein>
    <submittedName>
        <fullName evidence="2">Uncharacterized protein</fullName>
    </submittedName>
</protein>
<evidence type="ECO:0000313" key="2">
    <source>
        <dbReference type="EMBL" id="GBB87624.1"/>
    </source>
</evidence>
<dbReference type="AlphaFoldDB" id="A0A2Z6QRG4"/>
<organism evidence="2 4">
    <name type="scientific">Rhizophagus clarus</name>
    <dbReference type="NCBI Taxonomy" id="94130"/>
    <lineage>
        <taxon>Eukaryota</taxon>
        <taxon>Fungi</taxon>
        <taxon>Fungi incertae sedis</taxon>
        <taxon>Mucoromycota</taxon>
        <taxon>Glomeromycotina</taxon>
        <taxon>Glomeromycetes</taxon>
        <taxon>Glomerales</taxon>
        <taxon>Glomeraceae</taxon>
        <taxon>Rhizophagus</taxon>
    </lineage>
</organism>
<feature type="compositionally biased region" description="Basic and acidic residues" evidence="1">
    <location>
        <begin position="94"/>
        <end position="144"/>
    </location>
</feature>
<dbReference type="EMBL" id="BLAL01000012">
    <property type="protein sequence ID" value="GES74716.1"/>
    <property type="molecule type" value="Genomic_DNA"/>
</dbReference>
<keyword evidence="4" id="KW-1185">Reference proteome</keyword>
<reference evidence="2 4" key="1">
    <citation type="submission" date="2017-11" db="EMBL/GenBank/DDBJ databases">
        <title>The genome of Rhizophagus clarus HR1 reveals common genetic basis of auxotrophy among arbuscular mycorrhizal fungi.</title>
        <authorList>
            <person name="Kobayashi Y."/>
        </authorList>
    </citation>
    <scope>NUCLEOTIDE SEQUENCE [LARGE SCALE GENOMIC DNA]</scope>
    <source>
        <strain evidence="2 4">HR1</strain>
    </source>
</reference>
<dbReference type="EMBL" id="BEXD01000458">
    <property type="protein sequence ID" value="GBB87624.1"/>
    <property type="molecule type" value="Genomic_DNA"/>
</dbReference>
<dbReference type="Proteomes" id="UP000615446">
    <property type="component" value="Unassembled WGS sequence"/>
</dbReference>
<feature type="region of interest" description="Disordered" evidence="1">
    <location>
        <begin position="73"/>
        <end position="144"/>
    </location>
</feature>
<feature type="compositionally biased region" description="Acidic residues" evidence="1">
    <location>
        <begin position="82"/>
        <end position="93"/>
    </location>
</feature>
<sequence length="144" mass="17142">MQRKYELRGIRMLKEKNKEEATICVEGYFNKNTDFGTLLQETPQEDERPWFTDETRSIDIKKTYNTVYKYYLPSEEDRYSDENDDESKQEDEDSKNVTDLKTMKSKEDVKSTKEKESLEIPKLKKTSAKDKNSVDLKQDPEIYI</sequence>
<evidence type="ECO:0000313" key="4">
    <source>
        <dbReference type="Proteomes" id="UP000247702"/>
    </source>
</evidence>